<evidence type="ECO:0000313" key="1">
    <source>
        <dbReference type="EMBL" id="PWZ27407.1"/>
    </source>
</evidence>
<comment type="caution">
    <text evidence="1">The sequence shown here is derived from an EMBL/GenBank/DDBJ whole genome shotgun (WGS) entry which is preliminary data.</text>
</comment>
<reference evidence="1" key="1">
    <citation type="journal article" date="2018" name="Nat. Genet.">
        <title>Extensive intraspecific gene order and gene structural variations between Mo17 and other maize genomes.</title>
        <authorList>
            <person name="Sun S."/>
            <person name="Zhou Y."/>
            <person name="Chen J."/>
            <person name="Shi J."/>
            <person name="Zhao H."/>
            <person name="Zhao H."/>
            <person name="Song W."/>
            <person name="Zhang M."/>
            <person name="Cui Y."/>
            <person name="Dong X."/>
            <person name="Liu H."/>
            <person name="Ma X."/>
            <person name="Jiao Y."/>
            <person name="Wang B."/>
            <person name="Wei X."/>
            <person name="Stein J.C."/>
            <person name="Glaubitz J.C."/>
            <person name="Lu F."/>
            <person name="Yu G."/>
            <person name="Liang C."/>
            <person name="Fengler K."/>
            <person name="Li B."/>
            <person name="Rafalski A."/>
            <person name="Schnable P.S."/>
            <person name="Ware D.H."/>
            <person name="Buckler E.S."/>
            <person name="Lai J."/>
        </authorList>
    </citation>
    <scope>NUCLEOTIDE SEQUENCE [LARGE SCALE GENOMIC DNA]</scope>
    <source>
        <tissue evidence="1">Seedling</tissue>
    </source>
</reference>
<protein>
    <submittedName>
        <fullName evidence="1">Uncharacterized protein</fullName>
    </submittedName>
</protein>
<accession>A0A3L6F755</accession>
<gene>
    <name evidence="1" type="ORF">Zm00014a_040543</name>
</gene>
<sequence>MKGHANCLKKIMMEESPFCLLCSLLLCPSTSTNPYSCCKGEY</sequence>
<organism evidence="1">
    <name type="scientific">Zea mays</name>
    <name type="common">Maize</name>
    <dbReference type="NCBI Taxonomy" id="4577"/>
    <lineage>
        <taxon>Eukaryota</taxon>
        <taxon>Viridiplantae</taxon>
        <taxon>Streptophyta</taxon>
        <taxon>Embryophyta</taxon>
        <taxon>Tracheophyta</taxon>
        <taxon>Spermatophyta</taxon>
        <taxon>Magnoliopsida</taxon>
        <taxon>Liliopsida</taxon>
        <taxon>Poales</taxon>
        <taxon>Poaceae</taxon>
        <taxon>PACMAD clade</taxon>
        <taxon>Panicoideae</taxon>
        <taxon>Andropogonodae</taxon>
        <taxon>Andropogoneae</taxon>
        <taxon>Tripsacinae</taxon>
        <taxon>Zea</taxon>
    </lineage>
</organism>
<dbReference type="EMBL" id="NCVQ01000005">
    <property type="protein sequence ID" value="PWZ27407.1"/>
    <property type="molecule type" value="Genomic_DNA"/>
</dbReference>
<proteinExistence type="predicted"/>
<dbReference type="AlphaFoldDB" id="A0A3L6F755"/>
<name>A0A3L6F755_MAIZE</name>
<dbReference type="Proteomes" id="UP000251960">
    <property type="component" value="Chromosome 4"/>
</dbReference>